<dbReference type="InterPro" id="IPR011990">
    <property type="entry name" value="TPR-like_helical_dom_sf"/>
</dbReference>
<dbReference type="Pfam" id="PF13041">
    <property type="entry name" value="PPR_2"/>
    <property type="match status" value="2"/>
</dbReference>
<keyword evidence="2" id="KW-0809">Transit peptide</keyword>
<keyword evidence="1" id="KW-0677">Repeat</keyword>
<evidence type="ECO:0008006" key="5">
    <source>
        <dbReference type="Google" id="ProtNLM"/>
    </source>
</evidence>
<dbReference type="EMBL" id="LR862133">
    <property type="protein sequence ID" value="CAD1839122.1"/>
    <property type="molecule type" value="Genomic_DNA"/>
</dbReference>
<evidence type="ECO:0000256" key="1">
    <source>
        <dbReference type="ARBA" id="ARBA00022737"/>
    </source>
</evidence>
<protein>
    <recommendedName>
        <fullName evidence="5">Pentatricopeptide repeat-containing protein</fullName>
    </recommendedName>
</protein>
<evidence type="ECO:0000313" key="4">
    <source>
        <dbReference type="EMBL" id="CAD1839122.1"/>
    </source>
</evidence>
<feature type="repeat" description="PPR" evidence="3">
    <location>
        <begin position="162"/>
        <end position="196"/>
    </location>
</feature>
<dbReference type="AlphaFoldDB" id="A0A6V7Q7L6"/>
<dbReference type="InterPro" id="IPR002885">
    <property type="entry name" value="PPR_rpt"/>
</dbReference>
<gene>
    <name evidence="4" type="ORF">CB5_LOCUS22333</name>
</gene>
<dbReference type="PROSITE" id="PS51375">
    <property type="entry name" value="PPR"/>
    <property type="match status" value="3"/>
</dbReference>
<evidence type="ECO:0000256" key="2">
    <source>
        <dbReference type="ARBA" id="ARBA00022946"/>
    </source>
</evidence>
<dbReference type="PANTHER" id="PTHR46862">
    <property type="entry name" value="OS07G0661900 PROTEIN"/>
    <property type="match status" value="1"/>
</dbReference>
<dbReference type="Gene3D" id="1.25.40.10">
    <property type="entry name" value="Tetratricopeptide repeat domain"/>
    <property type="match status" value="2"/>
</dbReference>
<evidence type="ECO:0000256" key="3">
    <source>
        <dbReference type="PROSITE-ProRule" id="PRU00708"/>
    </source>
</evidence>
<dbReference type="PANTHER" id="PTHR46862:SF5">
    <property type="entry name" value="OS02G0170000 PROTEIN"/>
    <property type="match status" value="1"/>
</dbReference>
<feature type="repeat" description="PPR" evidence="3">
    <location>
        <begin position="9"/>
        <end position="43"/>
    </location>
</feature>
<organism evidence="4">
    <name type="scientific">Ananas comosus var. bracteatus</name>
    <name type="common">red pineapple</name>
    <dbReference type="NCBI Taxonomy" id="296719"/>
    <lineage>
        <taxon>Eukaryota</taxon>
        <taxon>Viridiplantae</taxon>
        <taxon>Streptophyta</taxon>
        <taxon>Embryophyta</taxon>
        <taxon>Tracheophyta</taxon>
        <taxon>Spermatophyta</taxon>
        <taxon>Magnoliopsida</taxon>
        <taxon>Liliopsida</taxon>
        <taxon>Poales</taxon>
        <taxon>Bromeliaceae</taxon>
        <taxon>Bromelioideae</taxon>
        <taxon>Ananas</taxon>
    </lineage>
</organism>
<name>A0A6V7Q7L6_ANACO</name>
<dbReference type="NCBIfam" id="TIGR00756">
    <property type="entry name" value="PPR"/>
    <property type="match status" value="2"/>
</dbReference>
<proteinExistence type="predicted"/>
<reference evidence="4" key="1">
    <citation type="submission" date="2020-07" db="EMBL/GenBank/DDBJ databases">
        <authorList>
            <person name="Lin J."/>
        </authorList>
    </citation>
    <scope>NUCLEOTIDE SEQUENCE</scope>
</reference>
<feature type="repeat" description="PPR" evidence="3">
    <location>
        <begin position="127"/>
        <end position="161"/>
    </location>
</feature>
<sequence length="204" mass="22791">MARDAVLPTNATYSTLLDAFGKAGLVKEALLWLRHMRSRRVVPDEVTAGTILRILKDSGQFDQGERFFKDWCGGNSEFEYLEPDYSALDFANPTSFLLAELFKTGARAPVSRIGSASDEGIPRKPRLAATYNILIDLYGKAGRLKDASEAFAEMLKLGIAPDTITFNTMMNICGSKGCLQKQRRCSRKWLREGFPPIRKHSTYS</sequence>
<accession>A0A6V7Q7L6</accession>